<dbReference type="GO" id="GO:0000976">
    <property type="term" value="F:transcription cis-regulatory region binding"/>
    <property type="evidence" value="ECO:0007669"/>
    <property type="project" value="TreeGrafter"/>
</dbReference>
<evidence type="ECO:0000256" key="6">
    <source>
        <dbReference type="ARBA" id="ARBA00023125"/>
    </source>
</evidence>
<dbReference type="PANTHER" id="PTHR48111:SF17">
    <property type="entry name" value="TRANSCRIPTIONAL REGULATORY PROTEIN YPDB"/>
    <property type="match status" value="1"/>
</dbReference>
<organism evidence="10 11">
    <name type="scientific">Bacillus luti</name>
    <dbReference type="NCBI Taxonomy" id="2026191"/>
    <lineage>
        <taxon>Bacteria</taxon>
        <taxon>Bacillati</taxon>
        <taxon>Bacillota</taxon>
        <taxon>Bacilli</taxon>
        <taxon>Bacillales</taxon>
        <taxon>Bacillaceae</taxon>
        <taxon>Bacillus</taxon>
        <taxon>Bacillus cereus group</taxon>
    </lineage>
</organism>
<comment type="caution">
    <text evidence="10">The sequence shown here is derived from an EMBL/GenBank/DDBJ whole genome shotgun (WGS) entry which is preliminary data.</text>
</comment>
<keyword evidence="6" id="KW-0238">DNA-binding</keyword>
<evidence type="ECO:0000256" key="2">
    <source>
        <dbReference type="ARBA" id="ARBA00022490"/>
    </source>
</evidence>
<sequence length="254" mass="30091">MWRMIVIDDENPTLTLHKILLEKFGPFQVVGTFQSALDAFEILPKYKYDAILVDVEMPKISGLEFAQNLVNDGIDVPIIFSTAYPNYAVEAFRVQALDYILKPMTPHHVKELNIRLQKYYGLFQKQIVRNKLIVQLYGDSVVKVGKQIVKWPTRITEELFYYLLLNNGRFISKWRIIDDIWPNLEDKRAISNLYNTIYRLRQLFVKLEIPITIERVNDGYEMRFDNTVEILNRKDENELLLESKGYLWAYRFNN</sequence>
<evidence type="ECO:0000256" key="1">
    <source>
        <dbReference type="ARBA" id="ARBA00004496"/>
    </source>
</evidence>
<evidence type="ECO:0000256" key="3">
    <source>
        <dbReference type="ARBA" id="ARBA00022553"/>
    </source>
</evidence>
<proteinExistence type="predicted"/>
<dbReference type="SUPFAM" id="SSF46894">
    <property type="entry name" value="C-terminal effector domain of the bipartite response regulators"/>
    <property type="match status" value="1"/>
</dbReference>
<evidence type="ECO:0000256" key="8">
    <source>
        <dbReference type="PROSITE-ProRule" id="PRU00169"/>
    </source>
</evidence>
<keyword evidence="7" id="KW-0804">Transcription</keyword>
<keyword evidence="3 8" id="KW-0597">Phosphoprotein</keyword>
<dbReference type="Gene3D" id="1.10.10.10">
    <property type="entry name" value="Winged helix-like DNA-binding domain superfamily/Winged helix DNA-binding domain"/>
    <property type="match status" value="1"/>
</dbReference>
<dbReference type="GO" id="GO:0000156">
    <property type="term" value="F:phosphorelay response regulator activity"/>
    <property type="evidence" value="ECO:0007669"/>
    <property type="project" value="TreeGrafter"/>
</dbReference>
<dbReference type="SUPFAM" id="SSF52172">
    <property type="entry name" value="CheY-like"/>
    <property type="match status" value="1"/>
</dbReference>
<comment type="subcellular location">
    <subcellularLocation>
        <location evidence="1">Cytoplasm</location>
    </subcellularLocation>
</comment>
<evidence type="ECO:0000313" key="11">
    <source>
        <dbReference type="Proteomes" id="UP000470409"/>
    </source>
</evidence>
<evidence type="ECO:0000259" key="9">
    <source>
        <dbReference type="PROSITE" id="PS50110"/>
    </source>
</evidence>
<dbReference type="InterPro" id="IPR036388">
    <property type="entry name" value="WH-like_DNA-bd_sf"/>
</dbReference>
<accession>A0A7V7V3B1</accession>
<dbReference type="SMART" id="SM00448">
    <property type="entry name" value="REC"/>
    <property type="match status" value="1"/>
</dbReference>
<dbReference type="RefSeq" id="WP_150159475.1">
    <property type="nucleotide sequence ID" value="NZ_WBPG01000031.1"/>
</dbReference>
<evidence type="ECO:0000256" key="4">
    <source>
        <dbReference type="ARBA" id="ARBA00023012"/>
    </source>
</evidence>
<feature type="domain" description="Response regulatory" evidence="9">
    <location>
        <begin position="3"/>
        <end position="117"/>
    </location>
</feature>
<dbReference type="GO" id="GO:0005829">
    <property type="term" value="C:cytosol"/>
    <property type="evidence" value="ECO:0007669"/>
    <property type="project" value="TreeGrafter"/>
</dbReference>
<protein>
    <submittedName>
        <fullName evidence="10">Response regulator</fullName>
    </submittedName>
</protein>
<dbReference type="InterPro" id="IPR016032">
    <property type="entry name" value="Sig_transdc_resp-reg_C-effctor"/>
</dbReference>
<dbReference type="Gene3D" id="3.40.50.2300">
    <property type="match status" value="1"/>
</dbReference>
<dbReference type="Proteomes" id="UP000470409">
    <property type="component" value="Unassembled WGS sequence"/>
</dbReference>
<evidence type="ECO:0000256" key="7">
    <source>
        <dbReference type="ARBA" id="ARBA00023163"/>
    </source>
</evidence>
<dbReference type="InterPro" id="IPR001789">
    <property type="entry name" value="Sig_transdc_resp-reg_receiver"/>
</dbReference>
<feature type="modified residue" description="4-aspartylphosphate" evidence="8">
    <location>
        <position position="54"/>
    </location>
</feature>
<dbReference type="GO" id="GO:0006355">
    <property type="term" value="P:regulation of DNA-templated transcription"/>
    <property type="evidence" value="ECO:0007669"/>
    <property type="project" value="InterPro"/>
</dbReference>
<dbReference type="EMBL" id="WBPG01000031">
    <property type="protein sequence ID" value="KAB2439667.1"/>
    <property type="molecule type" value="Genomic_DNA"/>
</dbReference>
<dbReference type="PROSITE" id="PS50110">
    <property type="entry name" value="RESPONSE_REGULATORY"/>
    <property type="match status" value="1"/>
</dbReference>
<gene>
    <name evidence="10" type="ORF">F8163_26850</name>
</gene>
<dbReference type="InterPro" id="IPR039420">
    <property type="entry name" value="WalR-like"/>
</dbReference>
<keyword evidence="2" id="KW-0963">Cytoplasm</keyword>
<dbReference type="Pfam" id="PF00072">
    <property type="entry name" value="Response_reg"/>
    <property type="match status" value="1"/>
</dbReference>
<evidence type="ECO:0000256" key="5">
    <source>
        <dbReference type="ARBA" id="ARBA00023015"/>
    </source>
</evidence>
<evidence type="ECO:0000313" key="10">
    <source>
        <dbReference type="EMBL" id="KAB2439667.1"/>
    </source>
</evidence>
<dbReference type="GO" id="GO:0032993">
    <property type="term" value="C:protein-DNA complex"/>
    <property type="evidence" value="ECO:0007669"/>
    <property type="project" value="TreeGrafter"/>
</dbReference>
<keyword evidence="4" id="KW-0902">Two-component regulatory system</keyword>
<dbReference type="PANTHER" id="PTHR48111">
    <property type="entry name" value="REGULATOR OF RPOS"/>
    <property type="match status" value="1"/>
</dbReference>
<keyword evidence="5" id="KW-0805">Transcription regulation</keyword>
<name>A0A7V7V3B1_9BACI</name>
<dbReference type="AlphaFoldDB" id="A0A7V7V3B1"/>
<dbReference type="InterPro" id="IPR011006">
    <property type="entry name" value="CheY-like_superfamily"/>
</dbReference>
<reference evidence="10 11" key="1">
    <citation type="submission" date="2019-10" db="EMBL/GenBank/DDBJ databases">
        <title>Bacillus from the desert of Cuatro Cinegas, Coahuila.</title>
        <authorList>
            <person name="Olmedo-Alvarez G."/>
            <person name="Saldana S."/>
            <person name="Barcelo D."/>
        </authorList>
    </citation>
    <scope>NUCLEOTIDE SEQUENCE [LARGE SCALE GENOMIC DNA]</scope>
    <source>
        <strain evidence="10 11">CH155b_5T</strain>
    </source>
</reference>